<dbReference type="OrthoDB" id="151635at2"/>
<sequence>MLLIAPLIPAPPNGVAAKFDWDVFSAWDSGWYGQIANNGYYYSDNNKLYSVAFFPLFPLVTRVFMTFGLSFEVAGTLVNNLAFLAALGVLYLWVEERYSTSAARWATAVLAWCPYSLYGTVIYTEGLFLLCSTSALRAFDNKEYAWVAFWGSLATATRITGLALIPAFLFASWKQRRGTKAFIASLAAGGGLLLYSLYCQIKFGDFLAFLHAQKGWRSSYGFDWRSWWKMLMHIVVGPVNVKYGGIRDFSYPLLFAIVVGLGYVLWRFRSQLGFVKARYGFGFLLFLLWLMAGDAFLKVAIVFGGLFLLWFLRKNIPLAALIYGFFSYAMIFNTGLVASVERYAYAIVSLSFAFGLLLARYPGLGYLIIGFFAIPLVTFAVRFSQNLWLA</sequence>
<feature type="transmembrane region" description="Helical" evidence="1">
    <location>
        <begin position="365"/>
        <end position="384"/>
    </location>
</feature>
<dbReference type="Proteomes" id="UP000076925">
    <property type="component" value="Unassembled WGS sequence"/>
</dbReference>
<evidence type="ECO:0000313" key="2">
    <source>
        <dbReference type="EMBL" id="KYC38022.1"/>
    </source>
</evidence>
<accession>A0A139X068</accession>
<evidence type="ECO:0008006" key="4">
    <source>
        <dbReference type="Google" id="ProtNLM"/>
    </source>
</evidence>
<dbReference type="UniPathway" id="UPA00196"/>
<evidence type="ECO:0000313" key="3">
    <source>
        <dbReference type="Proteomes" id="UP000076925"/>
    </source>
</evidence>
<proteinExistence type="predicted"/>
<dbReference type="STRING" id="128403.WA1_39255"/>
<feature type="transmembrane region" description="Helical" evidence="1">
    <location>
        <begin position="249"/>
        <end position="268"/>
    </location>
</feature>
<evidence type="ECO:0000256" key="1">
    <source>
        <dbReference type="SAM" id="Phobius"/>
    </source>
</evidence>
<feature type="transmembrane region" description="Helical" evidence="1">
    <location>
        <begin position="144"/>
        <end position="169"/>
    </location>
</feature>
<dbReference type="RefSeq" id="WP_017746058.1">
    <property type="nucleotide sequence ID" value="NZ_KQ976354.1"/>
</dbReference>
<keyword evidence="1" id="KW-0812">Transmembrane</keyword>
<protein>
    <recommendedName>
        <fullName evidence="4">Glycosyltransferase RgtA/B/C/D-like domain-containing protein</fullName>
    </recommendedName>
</protein>
<feature type="transmembrane region" description="Helical" evidence="1">
    <location>
        <begin position="73"/>
        <end position="93"/>
    </location>
</feature>
<name>A0A139X068_9CYAN</name>
<gene>
    <name evidence="2" type="ORF">WA1_39255</name>
</gene>
<dbReference type="GO" id="GO:0016020">
    <property type="term" value="C:membrane"/>
    <property type="evidence" value="ECO:0007669"/>
    <property type="project" value="GOC"/>
</dbReference>
<keyword evidence="1" id="KW-0472">Membrane</keyword>
<keyword evidence="3" id="KW-1185">Reference proteome</keyword>
<feature type="transmembrane region" description="Helical" evidence="1">
    <location>
        <begin position="181"/>
        <end position="198"/>
    </location>
</feature>
<keyword evidence="1" id="KW-1133">Transmembrane helix</keyword>
<reference evidence="2 3" key="1">
    <citation type="journal article" date="2013" name="Genome Biol. Evol.">
        <title>Genomes of Stigonematalean cyanobacteria (subsection V) and the evolution of oxygenic photosynthesis from prokaryotes to plastids.</title>
        <authorList>
            <person name="Dagan T."/>
            <person name="Roettger M."/>
            <person name="Stucken K."/>
            <person name="Landan G."/>
            <person name="Koch R."/>
            <person name="Major P."/>
            <person name="Gould S.B."/>
            <person name="Goremykin V.V."/>
            <person name="Rippka R."/>
            <person name="Tandeau de Marsac N."/>
            <person name="Gugger M."/>
            <person name="Lockhart P.J."/>
            <person name="Allen J.F."/>
            <person name="Brune I."/>
            <person name="Maus I."/>
            <person name="Puhler A."/>
            <person name="Martin W.F."/>
        </authorList>
    </citation>
    <scope>NUCLEOTIDE SEQUENCE [LARGE SCALE GENOMIC DNA]</scope>
    <source>
        <strain evidence="2 3">PCC 7110</strain>
    </source>
</reference>
<feature type="transmembrane region" description="Helical" evidence="1">
    <location>
        <begin position="280"/>
        <end position="310"/>
    </location>
</feature>
<dbReference type="EMBL" id="ANNX02000043">
    <property type="protein sequence ID" value="KYC38022.1"/>
    <property type="molecule type" value="Genomic_DNA"/>
</dbReference>
<comment type="caution">
    <text evidence="2">The sequence shown here is derived from an EMBL/GenBank/DDBJ whole genome shotgun (WGS) entry which is preliminary data.</text>
</comment>
<dbReference type="AlphaFoldDB" id="A0A139X068"/>
<dbReference type="GO" id="GO:0006506">
    <property type="term" value="P:GPI anchor biosynthetic process"/>
    <property type="evidence" value="ECO:0007669"/>
    <property type="project" value="UniProtKB-UniPathway"/>
</dbReference>
<feature type="transmembrane region" description="Helical" evidence="1">
    <location>
        <begin position="105"/>
        <end position="124"/>
    </location>
</feature>
<feature type="transmembrane region" description="Helical" evidence="1">
    <location>
        <begin position="316"/>
        <end position="336"/>
    </location>
</feature>
<organism evidence="2 3">
    <name type="scientific">Scytonema hofmannii PCC 7110</name>
    <dbReference type="NCBI Taxonomy" id="128403"/>
    <lineage>
        <taxon>Bacteria</taxon>
        <taxon>Bacillati</taxon>
        <taxon>Cyanobacteriota</taxon>
        <taxon>Cyanophyceae</taxon>
        <taxon>Nostocales</taxon>
        <taxon>Scytonemataceae</taxon>
        <taxon>Scytonema</taxon>
    </lineage>
</organism>